<dbReference type="EMBL" id="JASOOY020000006">
    <property type="protein sequence ID" value="MEO3716351.1"/>
    <property type="molecule type" value="Genomic_DNA"/>
</dbReference>
<comment type="caution">
    <text evidence="2">The sequence shown here is derived from an EMBL/GenBank/DDBJ whole genome shotgun (WGS) entry which is preliminary data.</text>
</comment>
<proteinExistence type="inferred from homology"/>
<evidence type="ECO:0000256" key="1">
    <source>
        <dbReference type="ARBA" id="ARBA00009600"/>
    </source>
</evidence>
<evidence type="ECO:0000313" key="2">
    <source>
        <dbReference type="EMBL" id="MEO3716351.1"/>
    </source>
</evidence>
<dbReference type="SUPFAM" id="SSF143456">
    <property type="entry name" value="VC0467-like"/>
    <property type="match status" value="1"/>
</dbReference>
<dbReference type="GO" id="GO:0005829">
    <property type="term" value="C:cytosol"/>
    <property type="evidence" value="ECO:0007669"/>
    <property type="project" value="TreeGrafter"/>
</dbReference>
<dbReference type="InterPro" id="IPR003774">
    <property type="entry name" value="AlgH-like"/>
</dbReference>
<protein>
    <submittedName>
        <fullName evidence="2">YqgE/AlgH family protein</fullName>
    </submittedName>
</protein>
<dbReference type="NCBIfam" id="NF001272">
    <property type="entry name" value="PRK00228.2-4"/>
    <property type="match status" value="1"/>
</dbReference>
<sequence>MASINPENLYGDRLFTSLERNDPAAGMLLLAAPGMLSPEFSRSVIFLIEHDEHGTLGVDLTQRSQTPVHNVLEPWAPLMAKPPVLYVGGPVNQTQPICIGVVRNGATLPEETDSITGAPLMERIAHRFALVNLGAEPEGVRDRIDGARIFAGYAGWDPGQLEDELERGDWYVAPALPSDVLAPAAADIWGDCMRRQPWPLPLYGTYPVDVRDN</sequence>
<accession>A0AAW9SXH5</accession>
<dbReference type="Gene3D" id="3.40.1740.10">
    <property type="entry name" value="VC0467-like"/>
    <property type="match status" value="1"/>
</dbReference>
<organism evidence="2 3">
    <name type="scientific">Corynebacterium amycolatum</name>
    <dbReference type="NCBI Taxonomy" id="43765"/>
    <lineage>
        <taxon>Bacteria</taxon>
        <taxon>Bacillati</taxon>
        <taxon>Actinomycetota</taxon>
        <taxon>Actinomycetes</taxon>
        <taxon>Mycobacteriales</taxon>
        <taxon>Corynebacteriaceae</taxon>
        <taxon>Corynebacterium</taxon>
    </lineage>
</organism>
<dbReference type="AlphaFoldDB" id="A0AAW9SXH5"/>
<dbReference type="Pfam" id="PF02622">
    <property type="entry name" value="DUF179"/>
    <property type="match status" value="1"/>
</dbReference>
<comment type="similarity">
    <text evidence="1">Belongs to the UPF0301 (AlgH) family.</text>
</comment>
<dbReference type="RefSeq" id="WP_016421725.1">
    <property type="nucleotide sequence ID" value="NZ_JAIUSU010000012.1"/>
</dbReference>
<reference evidence="2" key="2">
    <citation type="submission" date="2024-05" db="EMBL/GenBank/DDBJ databases">
        <authorList>
            <person name="Wolfe A."/>
        </authorList>
    </citation>
    <scope>NUCLEOTIDE SEQUENCE</scope>
    <source>
        <strain evidence="2">UMB1064</strain>
    </source>
</reference>
<dbReference type="PANTHER" id="PTHR30327:SF1">
    <property type="entry name" value="UPF0301 PROTEIN YQGE"/>
    <property type="match status" value="1"/>
</dbReference>
<evidence type="ECO:0000313" key="3">
    <source>
        <dbReference type="Proteomes" id="UP001223646"/>
    </source>
</evidence>
<dbReference type="PANTHER" id="PTHR30327">
    <property type="entry name" value="UNCHARACTERIZED PROTEIN YQGE"/>
    <property type="match status" value="1"/>
</dbReference>
<reference evidence="2" key="1">
    <citation type="submission" date="2023-05" db="EMBL/GenBank/DDBJ databases">
        <authorList>
            <person name="Du J."/>
        </authorList>
    </citation>
    <scope>NUCLEOTIDE SEQUENCE</scope>
    <source>
        <strain evidence="2">UMB1064</strain>
    </source>
</reference>
<name>A0AAW9SXH5_CORAY</name>
<dbReference type="Proteomes" id="UP001223646">
    <property type="component" value="Unassembled WGS sequence"/>
</dbReference>
<gene>
    <name evidence="2" type="ORF">QP460_001930</name>
</gene>